<keyword evidence="12 18" id="KW-0175">Coiled coil</keyword>
<dbReference type="InterPro" id="IPR056533">
    <property type="entry name" value="KIF21A/B_hel_1"/>
</dbReference>
<dbReference type="PANTHER" id="PTHR47969">
    <property type="entry name" value="CHROMOSOME-ASSOCIATED KINESIN KIF4A-RELATED"/>
    <property type="match status" value="1"/>
</dbReference>
<protein>
    <recommendedName>
        <fullName evidence="20">Kinesin motor domain-containing protein</fullName>
    </recommendedName>
</protein>
<keyword evidence="11 17" id="KW-0067">ATP-binding</keyword>
<dbReference type="GO" id="GO:0030425">
    <property type="term" value="C:dendrite"/>
    <property type="evidence" value="ECO:0007669"/>
    <property type="project" value="UniProtKB-SubCell"/>
</dbReference>
<keyword evidence="9" id="KW-0677">Repeat</keyword>
<dbReference type="Pfam" id="PF23204">
    <property type="entry name" value="KIF21A_2nd"/>
    <property type="match status" value="1"/>
</dbReference>
<feature type="repeat" description="WD" evidence="16">
    <location>
        <begin position="1531"/>
        <end position="1572"/>
    </location>
</feature>
<keyword evidence="13 17" id="KW-0505">Motor protein</keyword>
<evidence type="ECO:0000256" key="13">
    <source>
        <dbReference type="ARBA" id="ARBA00023175"/>
    </source>
</evidence>
<evidence type="ECO:0000256" key="6">
    <source>
        <dbReference type="ARBA" id="ARBA00022553"/>
    </source>
</evidence>
<dbReference type="InterPro" id="IPR027417">
    <property type="entry name" value="P-loop_NTPase"/>
</dbReference>
<dbReference type="InterPro" id="IPR027640">
    <property type="entry name" value="Kinesin-like_fam"/>
</dbReference>
<evidence type="ECO:0000256" key="4">
    <source>
        <dbReference type="ARBA" id="ARBA00004624"/>
    </source>
</evidence>
<dbReference type="InterPro" id="IPR019775">
    <property type="entry name" value="WD40_repeat_CS"/>
</dbReference>
<feature type="compositionally biased region" description="Low complexity" evidence="19">
    <location>
        <begin position="1049"/>
        <end position="1062"/>
    </location>
</feature>
<proteinExistence type="inferred from homology"/>
<keyword evidence="14" id="KW-0206">Cytoskeleton</keyword>
<evidence type="ECO:0000256" key="8">
    <source>
        <dbReference type="ARBA" id="ARBA00022701"/>
    </source>
</evidence>
<evidence type="ECO:0000256" key="2">
    <source>
        <dbReference type="ARBA" id="ARBA00004279"/>
    </source>
</evidence>
<reference evidence="22" key="1">
    <citation type="submission" date="2011-08" db="EMBL/GenBank/DDBJ databases">
        <authorList>
            <person name="Rombauts S."/>
        </authorList>
    </citation>
    <scope>NUCLEOTIDE SEQUENCE</scope>
    <source>
        <strain evidence="22">London</strain>
    </source>
</reference>
<feature type="binding site" evidence="17">
    <location>
        <begin position="85"/>
        <end position="92"/>
    </location>
    <ligand>
        <name>ATP</name>
        <dbReference type="ChEBI" id="CHEBI:30616"/>
    </ligand>
</feature>
<dbReference type="OMA" id="QVAHTDV"/>
<dbReference type="STRING" id="32264.T1KB01"/>
<dbReference type="EMBL" id="CAEY01001943">
    <property type="status" value="NOT_ANNOTATED_CDS"/>
    <property type="molecule type" value="Genomic_DNA"/>
</dbReference>
<gene>
    <name evidence="21" type="primary">107362415</name>
</gene>
<dbReference type="PANTHER" id="PTHR47969:SF28">
    <property type="entry name" value="KINESIN-LIKE PROTEIN KIF21B"/>
    <property type="match status" value="1"/>
</dbReference>
<evidence type="ECO:0000256" key="10">
    <source>
        <dbReference type="ARBA" id="ARBA00022741"/>
    </source>
</evidence>
<feature type="region of interest" description="Disordered" evidence="19">
    <location>
        <begin position="564"/>
        <end position="644"/>
    </location>
</feature>
<dbReference type="PROSITE" id="PS50082">
    <property type="entry name" value="WD_REPEATS_2"/>
    <property type="match status" value="2"/>
</dbReference>
<feature type="domain" description="Kinesin motor" evidence="20">
    <location>
        <begin position="6"/>
        <end position="363"/>
    </location>
</feature>
<keyword evidence="7 16" id="KW-0853">WD repeat</keyword>
<dbReference type="InterPro" id="IPR036322">
    <property type="entry name" value="WD40_repeat_dom_sf"/>
</dbReference>
<dbReference type="SMART" id="SM00129">
    <property type="entry name" value="KISc"/>
    <property type="match status" value="1"/>
</dbReference>
<evidence type="ECO:0000256" key="19">
    <source>
        <dbReference type="SAM" id="MobiDB-lite"/>
    </source>
</evidence>
<feature type="region of interest" description="Disordered" evidence="19">
    <location>
        <begin position="1043"/>
        <end position="1125"/>
    </location>
</feature>
<accession>T1KB01</accession>
<feature type="coiled-coil region" evidence="18">
    <location>
        <begin position="895"/>
        <end position="949"/>
    </location>
</feature>
<reference evidence="21" key="2">
    <citation type="submission" date="2015-06" db="UniProtKB">
        <authorList>
            <consortium name="EnsemblMetazoa"/>
        </authorList>
    </citation>
    <scope>IDENTIFICATION</scope>
</reference>
<dbReference type="GO" id="GO:0008017">
    <property type="term" value="F:microtubule binding"/>
    <property type="evidence" value="ECO:0007669"/>
    <property type="project" value="InterPro"/>
</dbReference>
<dbReference type="InterPro" id="IPR056532">
    <property type="entry name" value="KIF21A/B_hel_2"/>
</dbReference>
<dbReference type="GO" id="GO:0003777">
    <property type="term" value="F:microtubule motor activity"/>
    <property type="evidence" value="ECO:0007669"/>
    <property type="project" value="InterPro"/>
</dbReference>
<evidence type="ECO:0000256" key="16">
    <source>
        <dbReference type="PROSITE-ProRule" id="PRU00221"/>
    </source>
</evidence>
<dbReference type="OrthoDB" id="3176171at2759"/>
<evidence type="ECO:0000256" key="1">
    <source>
        <dbReference type="ARBA" id="ARBA00004245"/>
    </source>
</evidence>
<keyword evidence="8" id="KW-0493">Microtubule</keyword>
<dbReference type="PROSITE" id="PS00678">
    <property type="entry name" value="WD_REPEATS_1"/>
    <property type="match status" value="1"/>
</dbReference>
<dbReference type="GO" id="GO:0005524">
    <property type="term" value="F:ATP binding"/>
    <property type="evidence" value="ECO:0007669"/>
    <property type="project" value="UniProtKB-UniRule"/>
</dbReference>
<dbReference type="Pfam" id="PF23203">
    <property type="entry name" value="KIF21A"/>
    <property type="match status" value="1"/>
</dbReference>
<dbReference type="Proteomes" id="UP000015104">
    <property type="component" value="Unassembled WGS sequence"/>
</dbReference>
<evidence type="ECO:0000256" key="11">
    <source>
        <dbReference type="ARBA" id="ARBA00022840"/>
    </source>
</evidence>
<sequence length="1619" mass="180822">MEAETSVKVCVRIRPQVPKEIIEMCKVCTNVTPNEPQVWLGSTKAFTFDHVFNMDSKQEEIYTNCVYSLIEGCLDGYNATVLAYGQTGSGKTFTMGTGFDVRVEKSENKGIIPRAVDHLFRGIREKQQKAKEMGIPPPEFKVNVQFLELYNEHIIDLLADDSGTNINQIKIHEDASGGIYTVNTCARSVSSVESTLDCLKKGSLSRTTASTNMNSQSSRSHAIFTLYIKQQRIVSLDDHLKLGVSSDGTMPSHEFETLTAKFHFVDLAGSERLKRTGATGDRAKEAVSINAGLLALGNVISALGDKRKQGCHVPYRDSKLTRLLQDSLGGNSQTLMIACISPSDRDFMETLNTLRYANRAKNIKNKVVANQDKASETINLLRKEIQQLQLELMEYKQGKRIIGEDGNEQINDMYHENTMLQKEIGNLKLRVKALQDTNERLIARNTELTLEKATGGWITNDGEPSDLKDMVQNYLREIEELRTKLIEMEETCSQLRKQAQRSTMSRMSMSPFSSTAVAVVGNYDVAEETETCDTILKEAKKEIAKQKKISRNLSKSYKDIDTICETNGNRNIDGDIERTTSGGTNPSPINGESDSGWGGGGTDGATDGGTDGGEDDEGGNGASSSPASDESDASDEESDTEFQLAELSNEISVKEKLIIELEKSQRKMMSMKHHYEEKLLQLQAKINEIESERDRVLAKLTNVGSGGNDKAKKVRDDYQQKLNALQTEMKKLKMAEKEHATAMKSQSKYELQLRSLKNEVSEMKKQKVGLLKKMKEEAQRHKEAESRQNKKLSQLAKQERLKDVKIRNLETEANRVKSLLKRKEDQVMAMKKMIKPMSDKVAGRVKSSSRMRKGSEKSSVVRSPKVIKQKWQSIEQDINKVMIYKKNIAIHELQMERFLAQRRRLVREREDTKAKLSESRRAGKSEDIIAELLEELGNIEDNILYLNQNIDECQSTIMQLEETAGDTPTLEMNTLLADVGLEEMKYLFEKVLTMAINQSLLAVQKEEEAHEYEMKYNQLEDSSVAQENLLNLLLDTTFIEDTKRPPTANSNNNNNNNNINNNAFEAPINGNSNNETIDKLGTSNTHEKYHNGDTVGPLMGPSSSSSGNNVNENGSGRPEKARRLTKTPQELLFEQSRNSINMADDPMTQSLVNPISTLAKNNSDLHRVPSAPSLKDICKPSSRIESPILKRKTFEKNQLLETRRLIKPSCVLSVFGNSPSQTHVTRQISSETNETTPPSSPQIYRRNKEENVFSRLTSGTISNGQNNPDRGIMVPCTNRSYDKYSPLILSSTAEGHSRPVLSVSLTDDVMFSGSKDCTVKIWDLHTGREIQSLEDHPDSVVKVVYNEYIRLAFSVSKSIIKVWDTRENPARCIKILNSLGLADGLVASAARPNELGQNENRILDIQLNKYGTVLFSTSGHTVRVWDLRKYYCIGKLNTSHQANVICMAVEESGNDSNIVATGSKDHYIKLFEVMEDIGGIHQPICTLDPPHYDGIEALTLSGDLLFSASRDACIKKWDLTLPHKKLVQSINQAHKDWIQALAIKKGGSTLISGCRSGFVKLWSTDTCQPLGELRAHSSAIHAVDVNSKLVATGSADNNIGLFRWRSSADPSPDLCDYEP</sequence>
<evidence type="ECO:0000313" key="22">
    <source>
        <dbReference type="Proteomes" id="UP000015104"/>
    </source>
</evidence>
<evidence type="ECO:0000256" key="3">
    <source>
        <dbReference type="ARBA" id="ARBA00004489"/>
    </source>
</evidence>
<dbReference type="Pfam" id="PF00225">
    <property type="entry name" value="Kinesin"/>
    <property type="match status" value="1"/>
</dbReference>
<feature type="repeat" description="WD" evidence="16">
    <location>
        <begin position="1293"/>
        <end position="1332"/>
    </location>
</feature>
<feature type="region of interest" description="Disordered" evidence="19">
    <location>
        <begin position="773"/>
        <end position="796"/>
    </location>
</feature>
<dbReference type="Pfam" id="PF00400">
    <property type="entry name" value="WD40"/>
    <property type="match status" value="4"/>
</dbReference>
<dbReference type="GO" id="GO:0007052">
    <property type="term" value="P:mitotic spindle organization"/>
    <property type="evidence" value="ECO:0007669"/>
    <property type="project" value="TreeGrafter"/>
</dbReference>
<keyword evidence="10 17" id="KW-0547">Nucleotide-binding</keyword>
<dbReference type="EnsemblMetazoa" id="tetur08g02360.1">
    <property type="protein sequence ID" value="tetur08g02360.1"/>
    <property type="gene ID" value="tetur08g02360"/>
</dbReference>
<dbReference type="PROSITE" id="PS50067">
    <property type="entry name" value="KINESIN_MOTOR_2"/>
    <property type="match status" value="1"/>
</dbReference>
<feature type="compositionally biased region" description="Acidic residues" evidence="19">
    <location>
        <begin position="629"/>
        <end position="640"/>
    </location>
</feature>
<evidence type="ECO:0000313" key="21">
    <source>
        <dbReference type="EnsemblMetazoa" id="tetur08g02360.1"/>
    </source>
</evidence>
<dbReference type="InterPro" id="IPR019821">
    <property type="entry name" value="Kinesin_motor_CS"/>
</dbReference>
<dbReference type="HOGENOM" id="CLU_001485_4_5_1"/>
<evidence type="ECO:0000256" key="15">
    <source>
        <dbReference type="ARBA" id="ARBA00023273"/>
    </source>
</evidence>
<keyword evidence="6" id="KW-0597">Phosphoprotein</keyword>
<evidence type="ECO:0000256" key="12">
    <source>
        <dbReference type="ARBA" id="ARBA00023054"/>
    </source>
</evidence>
<dbReference type="CDD" id="cd01372">
    <property type="entry name" value="KISc_KIF4"/>
    <property type="match status" value="1"/>
</dbReference>
<keyword evidence="22" id="KW-1185">Reference proteome</keyword>
<dbReference type="InterPro" id="IPR015943">
    <property type="entry name" value="WD40/YVTN_repeat-like_dom_sf"/>
</dbReference>
<dbReference type="GO" id="GO:0051231">
    <property type="term" value="P:spindle elongation"/>
    <property type="evidence" value="ECO:0007669"/>
    <property type="project" value="TreeGrafter"/>
</dbReference>
<evidence type="ECO:0000259" key="20">
    <source>
        <dbReference type="PROSITE" id="PS50067"/>
    </source>
</evidence>
<dbReference type="CDD" id="cd22248">
    <property type="entry name" value="Rcc_KIF21"/>
    <property type="match status" value="1"/>
</dbReference>
<feature type="coiled-coil region" evidence="18">
    <location>
        <begin position="371"/>
        <end position="498"/>
    </location>
</feature>
<dbReference type="FunFam" id="3.40.850.10:FF:000011">
    <property type="entry name" value="Kinesin family member 21A"/>
    <property type="match status" value="1"/>
</dbReference>
<dbReference type="SMART" id="SM00320">
    <property type="entry name" value="WD40"/>
    <property type="match status" value="7"/>
</dbReference>
<dbReference type="Gene3D" id="2.130.10.10">
    <property type="entry name" value="YVTN repeat-like/Quinoprotein amine dehydrogenase"/>
    <property type="match status" value="2"/>
</dbReference>
<dbReference type="Pfam" id="PF25764">
    <property type="entry name" value="KIF21A_4th"/>
    <property type="match status" value="1"/>
</dbReference>
<feature type="compositionally biased region" description="Gly residues" evidence="19">
    <location>
        <begin position="596"/>
        <end position="611"/>
    </location>
</feature>
<feature type="compositionally biased region" description="Polar residues" evidence="19">
    <location>
        <begin position="579"/>
        <end position="588"/>
    </location>
</feature>
<feature type="region of interest" description="Disordered" evidence="19">
    <location>
        <begin position="1222"/>
        <end position="1243"/>
    </location>
</feature>
<dbReference type="GO" id="GO:0007018">
    <property type="term" value="P:microtubule-based movement"/>
    <property type="evidence" value="ECO:0007669"/>
    <property type="project" value="InterPro"/>
</dbReference>
<dbReference type="GO" id="GO:0005875">
    <property type="term" value="C:microtubule associated complex"/>
    <property type="evidence" value="ECO:0007669"/>
    <property type="project" value="TreeGrafter"/>
</dbReference>
<evidence type="ECO:0000256" key="14">
    <source>
        <dbReference type="ARBA" id="ARBA00023212"/>
    </source>
</evidence>
<dbReference type="InterPro" id="IPR036961">
    <property type="entry name" value="Kinesin_motor_dom_sf"/>
</dbReference>
<organism evidence="21 22">
    <name type="scientific">Tetranychus urticae</name>
    <name type="common">Two-spotted spider mite</name>
    <dbReference type="NCBI Taxonomy" id="32264"/>
    <lineage>
        <taxon>Eukaryota</taxon>
        <taxon>Metazoa</taxon>
        <taxon>Ecdysozoa</taxon>
        <taxon>Arthropoda</taxon>
        <taxon>Chelicerata</taxon>
        <taxon>Arachnida</taxon>
        <taxon>Acari</taxon>
        <taxon>Acariformes</taxon>
        <taxon>Trombidiformes</taxon>
        <taxon>Prostigmata</taxon>
        <taxon>Eleutherengona</taxon>
        <taxon>Raphignathae</taxon>
        <taxon>Tetranychoidea</taxon>
        <taxon>Tetranychidae</taxon>
        <taxon>Tetranychus</taxon>
    </lineage>
</organism>
<keyword evidence="15" id="KW-0966">Cell projection</keyword>
<keyword evidence="5" id="KW-0963">Cytoplasm</keyword>
<dbReference type="PROSITE" id="PS50294">
    <property type="entry name" value="WD_REPEATS_REGION"/>
    <property type="match status" value="1"/>
</dbReference>
<dbReference type="GO" id="GO:0030426">
    <property type="term" value="C:growth cone"/>
    <property type="evidence" value="ECO:0007669"/>
    <property type="project" value="UniProtKB-SubCell"/>
</dbReference>
<dbReference type="CDD" id="cd00200">
    <property type="entry name" value="WD40"/>
    <property type="match status" value="1"/>
</dbReference>
<evidence type="ECO:0000256" key="18">
    <source>
        <dbReference type="SAM" id="Coils"/>
    </source>
</evidence>
<dbReference type="eggNOG" id="KOG0244">
    <property type="taxonomic scope" value="Eukaryota"/>
</dbReference>
<comment type="subcellular location">
    <subcellularLocation>
        <location evidence="3">Cell projection</location>
        <location evidence="3">Axon</location>
    </subcellularLocation>
    <subcellularLocation>
        <location evidence="2">Cell projection</location>
        <location evidence="2">Dendrite</location>
    </subcellularLocation>
    <subcellularLocation>
        <location evidence="4">Cell projection</location>
        <location evidence="4">Growth cone</location>
    </subcellularLocation>
    <subcellularLocation>
        <location evidence="1">Cytoplasm</location>
        <location evidence="1">Cytoskeleton</location>
    </subcellularLocation>
</comment>
<dbReference type="SUPFAM" id="SSF52540">
    <property type="entry name" value="P-loop containing nucleoside triphosphate hydrolases"/>
    <property type="match status" value="1"/>
</dbReference>
<dbReference type="KEGG" id="tut:107362415"/>
<evidence type="ECO:0000256" key="7">
    <source>
        <dbReference type="ARBA" id="ARBA00022574"/>
    </source>
</evidence>
<dbReference type="Gene3D" id="3.40.850.10">
    <property type="entry name" value="Kinesin motor domain"/>
    <property type="match status" value="1"/>
</dbReference>
<feature type="compositionally biased region" description="Basic and acidic residues" evidence="19">
    <location>
        <begin position="773"/>
        <end position="788"/>
    </location>
</feature>
<evidence type="ECO:0000256" key="17">
    <source>
        <dbReference type="PROSITE-ProRule" id="PRU00283"/>
    </source>
</evidence>
<dbReference type="PRINTS" id="PR00380">
    <property type="entry name" value="KINESINHEAVY"/>
</dbReference>
<dbReference type="InterPro" id="IPR001752">
    <property type="entry name" value="Kinesin_motor_dom"/>
</dbReference>
<dbReference type="GO" id="GO:0005874">
    <property type="term" value="C:microtubule"/>
    <property type="evidence" value="ECO:0007669"/>
    <property type="project" value="UniProtKB-KW"/>
</dbReference>
<evidence type="ECO:0000256" key="9">
    <source>
        <dbReference type="ARBA" id="ARBA00022737"/>
    </source>
</evidence>
<feature type="region of interest" description="Disordered" evidence="19">
    <location>
        <begin position="837"/>
        <end position="861"/>
    </location>
</feature>
<name>T1KB01_TETUR</name>
<dbReference type="InterPro" id="IPR001680">
    <property type="entry name" value="WD40_rpt"/>
</dbReference>
<dbReference type="SUPFAM" id="SSF50978">
    <property type="entry name" value="WD40 repeat-like"/>
    <property type="match status" value="1"/>
</dbReference>
<feature type="compositionally biased region" description="Low complexity" evidence="19">
    <location>
        <begin position="1100"/>
        <end position="1116"/>
    </location>
</feature>
<evidence type="ECO:0000256" key="5">
    <source>
        <dbReference type="ARBA" id="ARBA00022490"/>
    </source>
</evidence>
<comment type="similarity">
    <text evidence="17">Belongs to the TRAFAC class myosin-kinesin ATPase superfamily. Kinesin family.</text>
</comment>
<dbReference type="PROSITE" id="PS00411">
    <property type="entry name" value="KINESIN_MOTOR_1"/>
    <property type="match status" value="1"/>
</dbReference>